<comment type="caution">
    <text evidence="8">The sequence shown here is derived from an EMBL/GenBank/DDBJ whole genome shotgun (WGS) entry which is preliminary data.</text>
</comment>
<dbReference type="PROSITE" id="PS00028">
    <property type="entry name" value="ZINC_FINGER_C2H2_1"/>
    <property type="match status" value="1"/>
</dbReference>
<dbReference type="EMBL" id="JAEPRB010000003">
    <property type="protein sequence ID" value="KAG2227952.1"/>
    <property type="molecule type" value="Genomic_DNA"/>
</dbReference>
<dbReference type="InterPro" id="IPR036236">
    <property type="entry name" value="Znf_C2H2_sf"/>
</dbReference>
<dbReference type="OrthoDB" id="8922241at2759"/>
<feature type="compositionally biased region" description="Polar residues" evidence="6">
    <location>
        <begin position="123"/>
        <end position="135"/>
    </location>
</feature>
<feature type="compositionally biased region" description="Low complexity" evidence="6">
    <location>
        <begin position="187"/>
        <end position="198"/>
    </location>
</feature>
<dbReference type="Proteomes" id="UP000646827">
    <property type="component" value="Unassembled WGS sequence"/>
</dbReference>
<feature type="region of interest" description="Disordered" evidence="6">
    <location>
        <begin position="294"/>
        <end position="316"/>
    </location>
</feature>
<feature type="compositionally biased region" description="Basic and acidic residues" evidence="6">
    <location>
        <begin position="156"/>
        <end position="170"/>
    </location>
</feature>
<accession>A0A8H7SGY9</accession>
<evidence type="ECO:0000256" key="6">
    <source>
        <dbReference type="SAM" id="MobiDB-lite"/>
    </source>
</evidence>
<keyword evidence="3 5" id="KW-0863">Zinc-finger</keyword>
<protein>
    <recommendedName>
        <fullName evidence="7">C2H2-type domain-containing protein</fullName>
    </recommendedName>
</protein>
<reference evidence="8 9" key="1">
    <citation type="submission" date="2020-12" db="EMBL/GenBank/DDBJ databases">
        <title>Metabolic potential, ecology and presence of endohyphal bacteria is reflected in genomic diversity of Mucoromycotina.</title>
        <authorList>
            <person name="Muszewska A."/>
            <person name="Okrasinska A."/>
            <person name="Steczkiewicz K."/>
            <person name="Drgas O."/>
            <person name="Orlowska M."/>
            <person name="Perlinska-Lenart U."/>
            <person name="Aleksandrzak-Piekarczyk T."/>
            <person name="Szatraj K."/>
            <person name="Zielenkiewicz U."/>
            <person name="Pilsyk S."/>
            <person name="Malc E."/>
            <person name="Mieczkowski P."/>
            <person name="Kruszewska J.S."/>
            <person name="Biernat P."/>
            <person name="Pawlowska J."/>
        </authorList>
    </citation>
    <scope>NUCLEOTIDE SEQUENCE [LARGE SCALE GENOMIC DNA]</scope>
    <source>
        <strain evidence="8 9">CBS 142.35</strain>
    </source>
</reference>
<gene>
    <name evidence="8" type="ORF">INT45_011976</name>
</gene>
<organism evidence="8 9">
    <name type="scientific">Circinella minor</name>
    <dbReference type="NCBI Taxonomy" id="1195481"/>
    <lineage>
        <taxon>Eukaryota</taxon>
        <taxon>Fungi</taxon>
        <taxon>Fungi incertae sedis</taxon>
        <taxon>Mucoromycota</taxon>
        <taxon>Mucoromycotina</taxon>
        <taxon>Mucoromycetes</taxon>
        <taxon>Mucorales</taxon>
        <taxon>Lichtheimiaceae</taxon>
        <taxon>Circinella</taxon>
    </lineage>
</organism>
<dbReference type="GO" id="GO:0010468">
    <property type="term" value="P:regulation of gene expression"/>
    <property type="evidence" value="ECO:0007669"/>
    <property type="project" value="TreeGrafter"/>
</dbReference>
<evidence type="ECO:0000256" key="3">
    <source>
        <dbReference type="ARBA" id="ARBA00022771"/>
    </source>
</evidence>
<dbReference type="Pfam" id="PF00096">
    <property type="entry name" value="zf-C2H2"/>
    <property type="match status" value="2"/>
</dbReference>
<dbReference type="Gene3D" id="3.30.160.60">
    <property type="entry name" value="Classic Zinc Finger"/>
    <property type="match status" value="2"/>
</dbReference>
<evidence type="ECO:0000256" key="4">
    <source>
        <dbReference type="ARBA" id="ARBA00022833"/>
    </source>
</evidence>
<evidence type="ECO:0000256" key="2">
    <source>
        <dbReference type="ARBA" id="ARBA00022737"/>
    </source>
</evidence>
<evidence type="ECO:0000256" key="1">
    <source>
        <dbReference type="ARBA" id="ARBA00022723"/>
    </source>
</evidence>
<dbReference type="GO" id="GO:0005634">
    <property type="term" value="C:nucleus"/>
    <property type="evidence" value="ECO:0007669"/>
    <property type="project" value="TreeGrafter"/>
</dbReference>
<dbReference type="InterPro" id="IPR050331">
    <property type="entry name" value="Zinc_finger"/>
</dbReference>
<keyword evidence="2" id="KW-0677">Repeat</keyword>
<evidence type="ECO:0000313" key="8">
    <source>
        <dbReference type="EMBL" id="KAG2227952.1"/>
    </source>
</evidence>
<proteinExistence type="predicted"/>
<feature type="region of interest" description="Disordered" evidence="6">
    <location>
        <begin position="246"/>
        <end position="279"/>
    </location>
</feature>
<dbReference type="PROSITE" id="PS50157">
    <property type="entry name" value="ZINC_FINGER_C2H2_2"/>
    <property type="match status" value="2"/>
</dbReference>
<keyword evidence="4" id="KW-0862">Zinc</keyword>
<dbReference type="AlphaFoldDB" id="A0A8H7SGY9"/>
<sequence>DICINDYYITLDTSINKQLNNNDFNNNIDNNLITNNDSNSNNSNTILHDDHSLREALKSMSERHYLELILQRKRARTLSPPLFRRESLPMFPQQSSDDIPVIKPTVLRWSPASTVHPMEMRPSQFSYNNDNSSYSTRKDSGISFDEPIKKKQRVASVDDLRSRKLPDLCHHSYSSPPRRHHSLFDPTTITSSSTSSSSLNSVHPLELRRPSYPINNTNTHAPPSPPYPKLPAITSITHNMTPMMDQQQLLRSPPQTPSTPSLSYPFSASSPLPSRSTVTSLPPVVRHHSLPYKPHHQQEHTTINGRRPSAIKSSSKTPGQFLCEHVVDPTSQKICGQTFRRSYDLSRHQSIHMKNRPFCYCNHCGKKFTRMDALRRHERVQGHFTNSTRSHRFHTSAGQSV</sequence>
<evidence type="ECO:0000313" key="9">
    <source>
        <dbReference type="Proteomes" id="UP000646827"/>
    </source>
</evidence>
<feature type="domain" description="C2H2-type" evidence="7">
    <location>
        <begin position="359"/>
        <end position="388"/>
    </location>
</feature>
<feature type="compositionally biased region" description="Low complexity" evidence="6">
    <location>
        <begin position="249"/>
        <end position="263"/>
    </location>
</feature>
<keyword evidence="9" id="KW-1185">Reference proteome</keyword>
<evidence type="ECO:0000259" key="7">
    <source>
        <dbReference type="PROSITE" id="PS50157"/>
    </source>
</evidence>
<feature type="region of interest" description="Disordered" evidence="6">
    <location>
        <begin position="208"/>
        <end position="227"/>
    </location>
</feature>
<name>A0A8H7SGY9_9FUNG</name>
<evidence type="ECO:0000256" key="5">
    <source>
        <dbReference type="PROSITE-ProRule" id="PRU00042"/>
    </source>
</evidence>
<dbReference type="PANTHER" id="PTHR16515:SF58">
    <property type="entry name" value="ZINC FINGER PROTEIN 22"/>
    <property type="match status" value="1"/>
</dbReference>
<dbReference type="SMART" id="SM00355">
    <property type="entry name" value="ZnF_C2H2"/>
    <property type="match status" value="2"/>
</dbReference>
<feature type="non-terminal residue" evidence="8">
    <location>
        <position position="1"/>
    </location>
</feature>
<dbReference type="GO" id="GO:0008270">
    <property type="term" value="F:zinc ion binding"/>
    <property type="evidence" value="ECO:0007669"/>
    <property type="project" value="UniProtKB-KW"/>
</dbReference>
<feature type="region of interest" description="Disordered" evidence="6">
    <location>
        <begin position="119"/>
        <end position="203"/>
    </location>
</feature>
<dbReference type="SUPFAM" id="SSF57667">
    <property type="entry name" value="beta-beta-alpha zinc fingers"/>
    <property type="match status" value="1"/>
</dbReference>
<feature type="domain" description="C2H2-type" evidence="7">
    <location>
        <begin position="321"/>
        <end position="357"/>
    </location>
</feature>
<dbReference type="InterPro" id="IPR013087">
    <property type="entry name" value="Znf_C2H2_type"/>
</dbReference>
<feature type="compositionally biased region" description="Polar residues" evidence="6">
    <location>
        <begin position="264"/>
        <end position="279"/>
    </location>
</feature>
<keyword evidence="1" id="KW-0479">Metal-binding</keyword>
<dbReference type="PANTHER" id="PTHR16515">
    <property type="entry name" value="PR DOMAIN ZINC FINGER PROTEIN"/>
    <property type="match status" value="1"/>
</dbReference>